<accession>A0ACB7ZK95</accession>
<evidence type="ECO:0000313" key="1">
    <source>
        <dbReference type="EMBL" id="KAH7866416.1"/>
    </source>
</evidence>
<keyword evidence="2" id="KW-1185">Reference proteome</keyword>
<sequence length="1363" mass="152396">MHPSWVSLVMVAADDFKGPETDTDDQFPEEQNASLASSGEEESHLQTFQNEDRMEAIVEEAEANEEVEHPSFIHDCALSRMKSTRQRKFSWTEKVERQLVIEYVRYRAALGAKFRGTDWSSLRNLPAPVPTCKRRMALLNSNLMFRKAVLRLCNMLGERYAKHLDKLQNNEDMYLEGRWDDFDDICIKIALDEVLRYKRIAKLEASKRARSVAVEWSEQNLDAVGHDHLGVEPVSEEFRNHGGGNNVRPWRSRRRRLPRKYSELLNEGSSVSRRAHESVAVSKAAELFKLIFLSTSTAPEVPNLLAETLRRYSEHDLFAAFNYLREKKIMVGGSGGNPFILSQQFLQTISSSPFPTNTGKLQCGDVFHLCALLSSGEWLISPCLPDDGVGEAEDSKTLKRKFDISGVCSGDGAKKLKSSSAGEGEVISRRGKGFPGIMLSVSRATISISDIMNVFKNGNNRSEITEMLLPGEKDLVIESSSVNSGAAAFPSDHIKEILDEGSSISVAVAASESEWETMTSYASHLMALPTDQQNTWPFSPELFRNVYSAIQKAGDQGLSMEEISQVMNMECMQCGSDVDSWENIQELIVEVLKTFGRALKVNAYDSVHVVDSLYRSKYFLTSMANCNQDLEVSIPACTKIDDRHLSPHTENPEDHDANVTKDLSTDSDEVHKVTILNLPEEVYHPSSEMRSSKRSGGCEQAKVISKGNDREGESFGSCSSDFDLCTPILPWVNGDGTINTVVYKGLVRRVLGVVMQNPGMLEDGIINRMNVLNPQSCRSLLKLMIMDNHIIVRKMHETTYGEAPTLLASLLGSRLKKSKMIYGEHYFANPLCGESNPKPISTTHSPNPSTSPPRGKTSHSNHQLFLASSPMDSVVHYALEEICCRGATGLLLQTLWPNLHSPLFSQNLPLCPNVKKALWTNLLNVPGLQFQAKGVSYDSNDPEIRSVEECERLCLKIVAAEHLRNCFVGVYDITASDAAISQPQRPALERLAIARTNGITQSELAKEFGMKGNNIFYVLRNLECRGLIVRQSTLVRTTKETNNEGEPKNISIVNTNMLHLYRYAKHLGCQQRIEITKEDKSMATNESMDVNTGSGAGTGEGCVKEDVHVKDYLPALKAICDKLEQSDDKILLVEDIKQDLGYRTTTGHRAWRNICSRLKDARVVEEFCAKVNKNICKRLGLNNKRYYTRLLAMFSRFGMHKHEENHNRGLAYRVWTSGNFNPEASNIFGSKPENNLNENGASNPPDGDLAYHEKSAQAIPELDLWTSKVDVEDNRKAHDEVIEPELPHGSPSNELLMVNAAAVSNVATVETSPLDLSTPPRQRSYPRYPSLTKTASSARREQWILQRLQDEGQRRDERVSDGM</sequence>
<name>A0ACB7ZK95_9ERIC</name>
<gene>
    <name evidence="1" type="ORF">Vadar_020184</name>
</gene>
<protein>
    <submittedName>
        <fullName evidence="1">Uncharacterized protein</fullName>
    </submittedName>
</protein>
<organism evidence="1 2">
    <name type="scientific">Vaccinium darrowii</name>
    <dbReference type="NCBI Taxonomy" id="229202"/>
    <lineage>
        <taxon>Eukaryota</taxon>
        <taxon>Viridiplantae</taxon>
        <taxon>Streptophyta</taxon>
        <taxon>Embryophyta</taxon>
        <taxon>Tracheophyta</taxon>
        <taxon>Spermatophyta</taxon>
        <taxon>Magnoliopsida</taxon>
        <taxon>eudicotyledons</taxon>
        <taxon>Gunneridae</taxon>
        <taxon>Pentapetalae</taxon>
        <taxon>asterids</taxon>
        <taxon>Ericales</taxon>
        <taxon>Ericaceae</taxon>
        <taxon>Vaccinioideae</taxon>
        <taxon>Vaccinieae</taxon>
        <taxon>Vaccinium</taxon>
    </lineage>
</organism>
<evidence type="ECO:0000313" key="2">
    <source>
        <dbReference type="Proteomes" id="UP000828048"/>
    </source>
</evidence>
<comment type="caution">
    <text evidence="1">The sequence shown here is derived from an EMBL/GenBank/DDBJ whole genome shotgun (WGS) entry which is preliminary data.</text>
</comment>
<proteinExistence type="predicted"/>
<dbReference type="Proteomes" id="UP000828048">
    <property type="component" value="Chromosome 9"/>
</dbReference>
<dbReference type="EMBL" id="CM037159">
    <property type="protein sequence ID" value="KAH7866416.1"/>
    <property type="molecule type" value="Genomic_DNA"/>
</dbReference>
<reference evidence="1 2" key="1">
    <citation type="journal article" date="2021" name="Hortic Res">
        <title>High-quality reference genome and annotation aids understanding of berry development for evergreen blueberry (Vaccinium darrowii).</title>
        <authorList>
            <person name="Yu J."/>
            <person name="Hulse-Kemp A.M."/>
            <person name="Babiker E."/>
            <person name="Staton M."/>
        </authorList>
    </citation>
    <scope>NUCLEOTIDE SEQUENCE [LARGE SCALE GENOMIC DNA]</scope>
    <source>
        <strain evidence="2">cv. NJ 8807/NJ 8810</strain>
        <tissue evidence="1">Young leaf</tissue>
    </source>
</reference>